<evidence type="ECO:0000259" key="6">
    <source>
        <dbReference type="Pfam" id="PF03328"/>
    </source>
</evidence>
<dbReference type="Proteomes" id="UP001212997">
    <property type="component" value="Unassembled WGS sequence"/>
</dbReference>
<comment type="caution">
    <text evidence="7">The sequence shown here is derived from an EMBL/GenBank/DDBJ whole genome shotgun (WGS) entry which is preliminary data.</text>
</comment>
<dbReference type="SUPFAM" id="SSF51621">
    <property type="entry name" value="Phosphoenolpyruvate/pyruvate domain"/>
    <property type="match status" value="1"/>
</dbReference>
<proteinExistence type="predicted"/>
<keyword evidence="2 5" id="KW-0479">Metal-binding</keyword>
<dbReference type="Gene3D" id="3.20.20.60">
    <property type="entry name" value="Phosphoenolpyruvate-binding domains"/>
    <property type="match status" value="1"/>
</dbReference>
<feature type="binding site" evidence="4">
    <location>
        <position position="119"/>
    </location>
    <ligand>
        <name>substrate</name>
    </ligand>
</feature>
<dbReference type="GO" id="GO:0000287">
    <property type="term" value="F:magnesium ion binding"/>
    <property type="evidence" value="ECO:0007669"/>
    <property type="project" value="TreeGrafter"/>
</dbReference>
<dbReference type="AlphaFoldDB" id="A0AAD5VBE5"/>
<feature type="binding site" evidence="4">
    <location>
        <position position="54"/>
    </location>
    <ligand>
        <name>substrate</name>
    </ligand>
</feature>
<comment type="cofactor">
    <cofactor evidence="1">
        <name>Mg(2+)</name>
        <dbReference type="ChEBI" id="CHEBI:18420"/>
    </cofactor>
</comment>
<dbReference type="Pfam" id="PF03328">
    <property type="entry name" value="HpcH_HpaI"/>
    <property type="match status" value="1"/>
</dbReference>
<reference evidence="7" key="1">
    <citation type="submission" date="2022-07" db="EMBL/GenBank/DDBJ databases">
        <title>Genome Sequence of Physisporinus lineatus.</title>
        <authorList>
            <person name="Buettner E."/>
        </authorList>
    </citation>
    <scope>NUCLEOTIDE SEQUENCE</scope>
    <source>
        <strain evidence="7">VT162</strain>
    </source>
</reference>
<feature type="domain" description="HpcH/HpaI aldolase/citrate lyase" evidence="6">
    <location>
        <begin position="1"/>
        <end position="221"/>
    </location>
</feature>
<dbReference type="InterPro" id="IPR005000">
    <property type="entry name" value="Aldolase/citrate-lyase_domain"/>
</dbReference>
<protein>
    <recommendedName>
        <fullName evidence="6">HpcH/HpaI aldolase/citrate lyase domain-containing protein</fullName>
    </recommendedName>
</protein>
<keyword evidence="3 5" id="KW-0460">Magnesium</keyword>
<dbReference type="InterPro" id="IPR011206">
    <property type="entry name" value="Citrate_lyase_beta/mcl1/mcl2"/>
</dbReference>
<evidence type="ECO:0000256" key="4">
    <source>
        <dbReference type="PIRSR" id="PIRSR015582-1"/>
    </source>
</evidence>
<feature type="binding site" evidence="5">
    <location>
        <position position="119"/>
    </location>
    <ligand>
        <name>Mg(2+)</name>
        <dbReference type="ChEBI" id="CHEBI:18420"/>
    </ligand>
</feature>
<evidence type="ECO:0000313" key="8">
    <source>
        <dbReference type="Proteomes" id="UP001212997"/>
    </source>
</evidence>
<evidence type="ECO:0000256" key="1">
    <source>
        <dbReference type="ARBA" id="ARBA00001946"/>
    </source>
</evidence>
<evidence type="ECO:0000256" key="3">
    <source>
        <dbReference type="ARBA" id="ARBA00022842"/>
    </source>
</evidence>
<keyword evidence="8" id="KW-1185">Reference proteome</keyword>
<evidence type="ECO:0000256" key="5">
    <source>
        <dbReference type="PIRSR" id="PIRSR015582-2"/>
    </source>
</evidence>
<dbReference type="GO" id="GO:0006107">
    <property type="term" value="P:oxaloacetate metabolic process"/>
    <property type="evidence" value="ECO:0007669"/>
    <property type="project" value="TreeGrafter"/>
</dbReference>
<dbReference type="PANTHER" id="PTHR32308">
    <property type="entry name" value="LYASE BETA SUBUNIT, PUTATIVE (AFU_ORTHOLOGUE AFUA_4G13030)-RELATED"/>
    <property type="match status" value="1"/>
</dbReference>
<dbReference type="PANTHER" id="PTHR32308:SF0">
    <property type="entry name" value="HPCH_HPAI ALDOLASE_CITRATE LYASE DOMAIN-CONTAINING PROTEIN"/>
    <property type="match status" value="1"/>
</dbReference>
<feature type="binding site" evidence="5">
    <location>
        <position position="153"/>
    </location>
    <ligand>
        <name>Mg(2+)</name>
        <dbReference type="ChEBI" id="CHEBI:18420"/>
    </ligand>
</feature>
<evidence type="ECO:0000313" key="7">
    <source>
        <dbReference type="EMBL" id="KAJ3491122.1"/>
    </source>
</evidence>
<dbReference type="InterPro" id="IPR015813">
    <property type="entry name" value="Pyrv/PenolPyrv_kinase-like_dom"/>
</dbReference>
<accession>A0AAD5VBE5</accession>
<gene>
    <name evidence="7" type="ORF">NLI96_g953</name>
</gene>
<dbReference type="InterPro" id="IPR040442">
    <property type="entry name" value="Pyrv_kinase-like_dom_sf"/>
</dbReference>
<name>A0AAD5VBE5_9APHY</name>
<evidence type="ECO:0000256" key="2">
    <source>
        <dbReference type="ARBA" id="ARBA00022723"/>
    </source>
</evidence>
<dbReference type="PIRSF" id="PIRSF015582">
    <property type="entry name" value="Cit_lyase_B"/>
    <property type="match status" value="1"/>
</dbReference>
<dbReference type="GO" id="GO:0003824">
    <property type="term" value="F:catalytic activity"/>
    <property type="evidence" value="ECO:0007669"/>
    <property type="project" value="InterPro"/>
</dbReference>
<organism evidence="7 8">
    <name type="scientific">Meripilus lineatus</name>
    <dbReference type="NCBI Taxonomy" id="2056292"/>
    <lineage>
        <taxon>Eukaryota</taxon>
        <taxon>Fungi</taxon>
        <taxon>Dikarya</taxon>
        <taxon>Basidiomycota</taxon>
        <taxon>Agaricomycotina</taxon>
        <taxon>Agaricomycetes</taxon>
        <taxon>Polyporales</taxon>
        <taxon>Meripilaceae</taxon>
        <taxon>Meripilus</taxon>
    </lineage>
</organism>
<dbReference type="EMBL" id="JANAWD010000017">
    <property type="protein sequence ID" value="KAJ3491122.1"/>
    <property type="molecule type" value="Genomic_DNA"/>
</dbReference>
<sequence length="298" mass="32787">MLEKSLSTNSDVIIFDLEDSVPPAPASKQAARDRLEGFLRERSQLLQPERVAIRLNRHGTPFFSEDISLALRYPQIRTLVLPKIHSQGDLDEVSQFVNLHWKSNSRADTAPLDIVASVESAKAMFNLGAISSWTSECGLYGGRLSALLFAAEDYCADTGIIRTPSRRELLYTRSKVAITAKAFGLQAIDMVDFNIVSNASTSHTFHERRELGFTGKQAIHPAQVDTIHSTFVPTEKEILRAARILHNMEKAHASNRGAIGLSLEGGGQEMIDAPMIKQAGNVIRIAKQAGLTIPDIKE</sequence>